<evidence type="ECO:0000313" key="2">
    <source>
        <dbReference type="EMBL" id="CCX12666.1"/>
    </source>
</evidence>
<dbReference type="Proteomes" id="UP000018144">
    <property type="component" value="Unassembled WGS sequence"/>
</dbReference>
<name>U4LJK6_PYROM</name>
<feature type="signal peptide" evidence="1">
    <location>
        <begin position="1"/>
        <end position="21"/>
    </location>
</feature>
<proteinExistence type="predicted"/>
<feature type="chain" id="PRO_5004651419" evidence="1">
    <location>
        <begin position="22"/>
        <end position="84"/>
    </location>
</feature>
<dbReference type="EMBL" id="HF935723">
    <property type="protein sequence ID" value="CCX12666.1"/>
    <property type="molecule type" value="Genomic_DNA"/>
</dbReference>
<accession>U4LJK6</accession>
<gene>
    <name evidence="2" type="ORF">PCON_12260</name>
</gene>
<evidence type="ECO:0000313" key="3">
    <source>
        <dbReference type="Proteomes" id="UP000018144"/>
    </source>
</evidence>
<keyword evidence="3" id="KW-1185">Reference proteome</keyword>
<keyword evidence="1" id="KW-0732">Signal</keyword>
<dbReference type="AlphaFoldDB" id="U4LJK6"/>
<sequence>MQKAAFLITVFAALAASEAVAKTTTHRPIDAMAAQGPKCFWVGNAPSCRERCPAGYIGKSGGPCGPRPGFGCCKTGVKTYCCKK</sequence>
<evidence type="ECO:0000256" key="1">
    <source>
        <dbReference type="SAM" id="SignalP"/>
    </source>
</evidence>
<protein>
    <submittedName>
        <fullName evidence="2">Uncharacterized protein</fullName>
    </submittedName>
</protein>
<organism evidence="2 3">
    <name type="scientific">Pyronema omphalodes (strain CBS 100304)</name>
    <name type="common">Pyronema confluens</name>
    <dbReference type="NCBI Taxonomy" id="1076935"/>
    <lineage>
        <taxon>Eukaryota</taxon>
        <taxon>Fungi</taxon>
        <taxon>Dikarya</taxon>
        <taxon>Ascomycota</taxon>
        <taxon>Pezizomycotina</taxon>
        <taxon>Pezizomycetes</taxon>
        <taxon>Pezizales</taxon>
        <taxon>Pyronemataceae</taxon>
        <taxon>Pyronema</taxon>
    </lineage>
</organism>
<reference evidence="2 3" key="1">
    <citation type="journal article" date="2013" name="PLoS Genet.">
        <title>The genome and development-dependent transcriptomes of Pyronema confluens: a window into fungal evolution.</title>
        <authorList>
            <person name="Traeger S."/>
            <person name="Altegoer F."/>
            <person name="Freitag M."/>
            <person name="Gabaldon T."/>
            <person name="Kempken F."/>
            <person name="Kumar A."/>
            <person name="Marcet-Houben M."/>
            <person name="Poggeler S."/>
            <person name="Stajich J.E."/>
            <person name="Nowrousian M."/>
        </authorList>
    </citation>
    <scope>NUCLEOTIDE SEQUENCE [LARGE SCALE GENOMIC DNA]</scope>
    <source>
        <strain evidence="3">CBS 100304</strain>
        <tissue evidence="2">Vegetative mycelium</tissue>
    </source>
</reference>